<dbReference type="Gene3D" id="1.25.60.10">
    <property type="entry name" value="MgtE N-terminal domain-like"/>
    <property type="match status" value="1"/>
</dbReference>
<dbReference type="GO" id="GO:0016020">
    <property type="term" value="C:membrane"/>
    <property type="evidence" value="ECO:0007669"/>
    <property type="project" value="InterPro"/>
</dbReference>
<dbReference type="InterPro" id="IPR058838">
    <property type="entry name" value="SH3_actinomycetes"/>
</dbReference>
<dbReference type="InterPro" id="IPR046342">
    <property type="entry name" value="CBS_dom_sf"/>
</dbReference>
<dbReference type="EMBL" id="BJNW01000009">
    <property type="protein sequence ID" value="GEC99136.1"/>
    <property type="molecule type" value="Genomic_DNA"/>
</dbReference>
<comment type="caution">
    <text evidence="3">The sequence shown here is derived from an EMBL/GenBank/DDBJ whole genome shotgun (WGS) entry which is preliminary data.</text>
</comment>
<dbReference type="SUPFAM" id="SSF54631">
    <property type="entry name" value="CBS-domain pair"/>
    <property type="match status" value="1"/>
</dbReference>
<dbReference type="InterPro" id="IPR006668">
    <property type="entry name" value="Mg_transptr_MgtE_intracell_dom"/>
</dbReference>
<dbReference type="RefSeq" id="WP_141269404.1">
    <property type="nucleotide sequence ID" value="NZ_BJNW01000009.1"/>
</dbReference>
<dbReference type="PANTHER" id="PTHR43773">
    <property type="entry name" value="MAGNESIUM TRANSPORTER MGTE"/>
    <property type="match status" value="1"/>
</dbReference>
<organism evidence="3 4">
    <name type="scientific">Kocuria varians</name>
    <name type="common">Micrococcus varians</name>
    <dbReference type="NCBI Taxonomy" id="1272"/>
    <lineage>
        <taxon>Bacteria</taxon>
        <taxon>Bacillati</taxon>
        <taxon>Actinomycetota</taxon>
        <taxon>Actinomycetes</taxon>
        <taxon>Micrococcales</taxon>
        <taxon>Micrococcaceae</taxon>
        <taxon>Kocuria</taxon>
    </lineage>
</organism>
<feature type="domain" description="CBS" evidence="2">
    <location>
        <begin position="359"/>
        <end position="416"/>
    </location>
</feature>
<name>A0A4Y4D3G7_KOCVA</name>
<dbReference type="InterPro" id="IPR000644">
    <property type="entry name" value="CBS_dom"/>
</dbReference>
<dbReference type="AlphaFoldDB" id="A0A4Y4D3G7"/>
<dbReference type="Pfam" id="PF26205">
    <property type="entry name" value="SH3_actinomycetes"/>
    <property type="match status" value="1"/>
</dbReference>
<dbReference type="Pfam" id="PF00571">
    <property type="entry name" value="CBS"/>
    <property type="match status" value="2"/>
</dbReference>
<keyword evidence="4" id="KW-1185">Reference proteome</keyword>
<proteinExistence type="predicted"/>
<evidence type="ECO:0000313" key="3">
    <source>
        <dbReference type="EMBL" id="GEC99136.1"/>
    </source>
</evidence>
<dbReference type="PANTHER" id="PTHR43773:SF1">
    <property type="entry name" value="MAGNESIUM TRANSPORTER MGTE"/>
    <property type="match status" value="1"/>
</dbReference>
<dbReference type="CDD" id="cd04606">
    <property type="entry name" value="CBS_pair_Mg_transporter"/>
    <property type="match status" value="1"/>
</dbReference>
<evidence type="ECO:0000259" key="2">
    <source>
        <dbReference type="PROSITE" id="PS51371"/>
    </source>
</evidence>
<dbReference type="InterPro" id="IPR038076">
    <property type="entry name" value="MgtE_N_sf"/>
</dbReference>
<dbReference type="PROSITE" id="PS51371">
    <property type="entry name" value="CBS"/>
    <property type="match status" value="2"/>
</dbReference>
<dbReference type="SMART" id="SM00924">
    <property type="entry name" value="MgtE_N"/>
    <property type="match status" value="1"/>
</dbReference>
<dbReference type="Proteomes" id="UP000315730">
    <property type="component" value="Unassembled WGS sequence"/>
</dbReference>
<accession>A0A4Y4D3G7</accession>
<evidence type="ECO:0000256" key="1">
    <source>
        <dbReference type="PROSITE-ProRule" id="PRU00703"/>
    </source>
</evidence>
<reference evidence="3 4" key="1">
    <citation type="submission" date="2019-06" db="EMBL/GenBank/DDBJ databases">
        <title>Whole genome shotgun sequence of Kocuria varians NBRC 15358.</title>
        <authorList>
            <person name="Hosoyama A."/>
            <person name="Uohara A."/>
            <person name="Ohji S."/>
            <person name="Ichikawa N."/>
        </authorList>
    </citation>
    <scope>NUCLEOTIDE SEQUENCE [LARGE SCALE GENOMIC DNA]</scope>
    <source>
        <strain evidence="3 4">NBRC 15358</strain>
    </source>
</reference>
<dbReference type="SUPFAM" id="SSF158791">
    <property type="entry name" value="MgtE N-terminal domain-like"/>
    <property type="match status" value="1"/>
</dbReference>
<dbReference type="Pfam" id="PF03448">
    <property type="entry name" value="MgtE_N"/>
    <property type="match status" value="1"/>
</dbReference>
<dbReference type="OrthoDB" id="9764830at2"/>
<dbReference type="STRING" id="1272.GCA_900014985_01181"/>
<feature type="domain" description="CBS" evidence="2">
    <location>
        <begin position="290"/>
        <end position="358"/>
    </location>
</feature>
<dbReference type="InterPro" id="IPR006669">
    <property type="entry name" value="MgtE_transporter"/>
</dbReference>
<dbReference type="Pfam" id="PF05239">
    <property type="entry name" value="PRC"/>
    <property type="match status" value="1"/>
</dbReference>
<evidence type="ECO:0000313" key="4">
    <source>
        <dbReference type="Proteomes" id="UP000315730"/>
    </source>
</evidence>
<dbReference type="SUPFAM" id="SSF50346">
    <property type="entry name" value="PRC-barrel domain"/>
    <property type="match status" value="1"/>
</dbReference>
<gene>
    <name evidence="3" type="ORF">KVA01_12910</name>
</gene>
<dbReference type="InterPro" id="IPR011033">
    <property type="entry name" value="PRC_barrel-like_sf"/>
</dbReference>
<dbReference type="InterPro" id="IPR027275">
    <property type="entry name" value="PRC-brl_dom"/>
</dbReference>
<dbReference type="Gene3D" id="3.10.580.10">
    <property type="entry name" value="CBS-domain"/>
    <property type="match status" value="1"/>
</dbReference>
<dbReference type="GO" id="GO:0015095">
    <property type="term" value="F:magnesium ion transmembrane transporter activity"/>
    <property type="evidence" value="ECO:0007669"/>
    <property type="project" value="InterPro"/>
</dbReference>
<keyword evidence="1" id="KW-0129">CBS domain</keyword>
<protein>
    <submittedName>
        <fullName evidence="3">Magnesium transporter</fullName>
    </submittedName>
</protein>
<sequence length="431" mass="47899">MSTNLSKIFVARLIGLDVFDPMGDRLGRLRDVVVLLREGEPSLKTRPLVVGLVVEVLGKKRVFVPMTRVTSIDADQIISTGLVNLRRFEQRGAETLVVGELFDRTVVLLDGSGTATIEDVAIEKSNNRGDWLVSQLFVRRSEATGSLLRRRNQTLVVDWQDAADPSNAGPQPATQWIAQHEEDQAADIADELRDMPDKRKLEIAAELQDERLADVLEELPEEDQVFILTHLDNDRAVDLLGEMDPDDATDLLNELPEAEAERLLTMMEPEDAEDVRRLREYEEGTAGSLMTPVPIVLSPEATVAEALAHIRQEEIIPAAASAVLVCRPPLETPTGKYLGFVHTQRLLRYPPPEAIGNLIDRSIEPVSDQSSLADVARELATYDLTILPVVNDQQRLVGAVTIDDVLDALLPDDWRTYDDGTPVRKVGKRYE</sequence>